<reference evidence="4 5" key="1">
    <citation type="submission" date="2014-04" db="EMBL/GenBank/DDBJ databases">
        <authorList>
            <consortium name="DOE Joint Genome Institute"/>
            <person name="Kuo A."/>
            <person name="Tarkka M."/>
            <person name="Buscot F."/>
            <person name="Kohler A."/>
            <person name="Nagy L.G."/>
            <person name="Floudas D."/>
            <person name="Copeland A."/>
            <person name="Barry K.W."/>
            <person name="Cichocki N."/>
            <person name="Veneault-Fourrey C."/>
            <person name="LaButti K."/>
            <person name="Lindquist E.A."/>
            <person name="Lipzen A."/>
            <person name="Lundell T."/>
            <person name="Morin E."/>
            <person name="Murat C."/>
            <person name="Sun H."/>
            <person name="Tunlid A."/>
            <person name="Henrissat B."/>
            <person name="Grigoriev I.V."/>
            <person name="Hibbett D.S."/>
            <person name="Martin F."/>
            <person name="Nordberg H.P."/>
            <person name="Cantor M.N."/>
            <person name="Hua S.X."/>
        </authorList>
    </citation>
    <scope>NUCLEOTIDE SEQUENCE [LARGE SCALE GENOMIC DNA]</scope>
    <source>
        <strain evidence="4 5">F 1598</strain>
    </source>
</reference>
<dbReference type="InParanoid" id="A0A0C3BCV5"/>
<dbReference type="EMBL" id="KN833051">
    <property type="protein sequence ID" value="KIM75102.1"/>
    <property type="molecule type" value="Genomic_DNA"/>
</dbReference>
<organism evidence="4 5">
    <name type="scientific">Piloderma croceum (strain F 1598)</name>
    <dbReference type="NCBI Taxonomy" id="765440"/>
    <lineage>
        <taxon>Eukaryota</taxon>
        <taxon>Fungi</taxon>
        <taxon>Dikarya</taxon>
        <taxon>Basidiomycota</taxon>
        <taxon>Agaricomycotina</taxon>
        <taxon>Agaricomycetes</taxon>
        <taxon>Agaricomycetidae</taxon>
        <taxon>Atheliales</taxon>
        <taxon>Atheliaceae</taxon>
        <taxon>Piloderma</taxon>
    </lineage>
</organism>
<evidence type="ECO:0000259" key="3">
    <source>
        <dbReference type="Pfam" id="PF25137"/>
    </source>
</evidence>
<gene>
    <name evidence="4" type="ORF">PILCRDRAFT_827673</name>
</gene>
<dbReference type="AlphaFoldDB" id="A0A0C3BCV5"/>
<dbReference type="Pfam" id="PF00465">
    <property type="entry name" value="Fe-ADH"/>
    <property type="match status" value="1"/>
</dbReference>
<dbReference type="HOGENOM" id="CLU_007207_0_2_1"/>
<dbReference type="Gene3D" id="3.40.50.1970">
    <property type="match status" value="1"/>
</dbReference>
<dbReference type="PANTHER" id="PTHR11496:SF97">
    <property type="entry name" value="ALCOHOL DEHYDROGENASE IRON-TYPE_GLYCEROL DEHYDROGENASE GLDA DOMAIN-CONTAINING PROTEIN"/>
    <property type="match status" value="1"/>
</dbReference>
<name>A0A0C3BCV5_PILCF</name>
<dbReference type="Proteomes" id="UP000054166">
    <property type="component" value="Unassembled WGS sequence"/>
</dbReference>
<dbReference type="OrthoDB" id="3360544at2759"/>
<dbReference type="GO" id="GO:0004022">
    <property type="term" value="F:alcohol dehydrogenase (NAD+) activity"/>
    <property type="evidence" value="ECO:0007669"/>
    <property type="project" value="TreeGrafter"/>
</dbReference>
<evidence type="ECO:0000313" key="4">
    <source>
        <dbReference type="EMBL" id="KIM75102.1"/>
    </source>
</evidence>
<dbReference type="InterPro" id="IPR056798">
    <property type="entry name" value="ADH_Fe_C"/>
</dbReference>
<dbReference type="PANTHER" id="PTHR11496">
    <property type="entry name" value="ALCOHOL DEHYDROGENASE"/>
    <property type="match status" value="1"/>
</dbReference>
<dbReference type="PROSITE" id="PS00060">
    <property type="entry name" value="ADH_IRON_2"/>
    <property type="match status" value="1"/>
</dbReference>
<dbReference type="GO" id="GO:0005739">
    <property type="term" value="C:mitochondrion"/>
    <property type="evidence" value="ECO:0007669"/>
    <property type="project" value="TreeGrafter"/>
</dbReference>
<dbReference type="GO" id="GO:0046872">
    <property type="term" value="F:metal ion binding"/>
    <property type="evidence" value="ECO:0007669"/>
    <property type="project" value="InterPro"/>
</dbReference>
<dbReference type="STRING" id="765440.A0A0C3BCV5"/>
<dbReference type="InterPro" id="IPR039697">
    <property type="entry name" value="Alcohol_dehydrogenase_Fe"/>
</dbReference>
<dbReference type="InterPro" id="IPR001670">
    <property type="entry name" value="ADH_Fe/GldA"/>
</dbReference>
<keyword evidence="1" id="KW-0560">Oxidoreductase</keyword>
<protein>
    <submittedName>
        <fullName evidence="4">Uncharacterized protein</fullName>
    </submittedName>
</protein>
<accession>A0A0C3BCV5</accession>
<dbReference type="Gene3D" id="1.20.1090.10">
    <property type="entry name" value="Dehydroquinate synthase-like - alpha domain"/>
    <property type="match status" value="1"/>
</dbReference>
<evidence type="ECO:0000259" key="2">
    <source>
        <dbReference type="Pfam" id="PF00465"/>
    </source>
</evidence>
<feature type="domain" description="Fe-containing alcohol dehydrogenase-like C-terminal" evidence="3">
    <location>
        <begin position="187"/>
        <end position="361"/>
    </location>
</feature>
<evidence type="ECO:0000313" key="5">
    <source>
        <dbReference type="Proteomes" id="UP000054166"/>
    </source>
</evidence>
<dbReference type="Pfam" id="PF25137">
    <property type="entry name" value="ADH_Fe_C"/>
    <property type="match status" value="1"/>
</dbReference>
<dbReference type="CDD" id="cd08192">
    <property type="entry name" value="MAR-like"/>
    <property type="match status" value="1"/>
</dbReference>
<proteinExistence type="predicted"/>
<keyword evidence="5" id="KW-1185">Reference proteome</keyword>
<reference evidence="5" key="2">
    <citation type="submission" date="2015-01" db="EMBL/GenBank/DDBJ databases">
        <title>Evolutionary Origins and Diversification of the Mycorrhizal Mutualists.</title>
        <authorList>
            <consortium name="DOE Joint Genome Institute"/>
            <consortium name="Mycorrhizal Genomics Consortium"/>
            <person name="Kohler A."/>
            <person name="Kuo A."/>
            <person name="Nagy L.G."/>
            <person name="Floudas D."/>
            <person name="Copeland A."/>
            <person name="Barry K.W."/>
            <person name="Cichocki N."/>
            <person name="Veneault-Fourrey C."/>
            <person name="LaButti K."/>
            <person name="Lindquist E.A."/>
            <person name="Lipzen A."/>
            <person name="Lundell T."/>
            <person name="Morin E."/>
            <person name="Murat C."/>
            <person name="Riley R."/>
            <person name="Ohm R."/>
            <person name="Sun H."/>
            <person name="Tunlid A."/>
            <person name="Henrissat B."/>
            <person name="Grigoriev I.V."/>
            <person name="Hibbett D.S."/>
            <person name="Martin F."/>
        </authorList>
    </citation>
    <scope>NUCLEOTIDE SEQUENCE [LARGE SCALE GENOMIC DNA]</scope>
    <source>
        <strain evidence="5">F 1598</strain>
    </source>
</reference>
<evidence type="ECO:0000256" key="1">
    <source>
        <dbReference type="ARBA" id="ARBA00023002"/>
    </source>
</evidence>
<dbReference type="InterPro" id="IPR018211">
    <property type="entry name" value="ADH_Fe_CS"/>
</dbReference>
<sequence length="383" mass="41184">MQQSSSLHGSYAYTDMLKGLYYGPGSLKTALPKLLDTLGTKRAFIVTGKTLKNKTDIVRQVENVLKERDAFGATFYEIGEHSPISDIKKGVQALRDSGADVVVSVGGGSPIDAAKAIIHTFQKESGGDFYRHIAIPTTLSAAEYTASAGYTNEDGQKVGVVAHVLAPSGIILDAELTLPTPERLWLSTGIRALDHAVENLYRPLIPPPIKILCYAAIADLFKYLPESKANPQDVVARQKLQLAAWMSLWPIKLEHLGALGLSHALGHGLGATYGIGHGITSCLTLAPVVMLKSEIASQEDKEWTARTLFYLGQPSTGSVEGDMRKLAAEIDGLVTRLGLKSNLMEYKVPTSDLPKIAGHALGRTDGPDFPKVVKLLEGLYPDA</sequence>
<dbReference type="SUPFAM" id="SSF56796">
    <property type="entry name" value="Dehydroquinate synthase-like"/>
    <property type="match status" value="1"/>
</dbReference>
<feature type="domain" description="Alcohol dehydrogenase iron-type/glycerol dehydrogenase GldA" evidence="2">
    <location>
        <begin position="20"/>
        <end position="173"/>
    </location>
</feature>